<reference evidence="2 3" key="1">
    <citation type="submission" date="2023-10" db="EMBL/GenBank/DDBJ databases">
        <title>Nicoliella lavandulae sp. nov. isolated from Lavandula angustifolia flowers.</title>
        <authorList>
            <person name="Alcantara C."/>
            <person name="Zuniga M."/>
            <person name="Landete J.M."/>
            <person name="Monedero V."/>
        </authorList>
    </citation>
    <scope>NUCLEOTIDE SEQUENCE [LARGE SCALE GENOMIC DNA]</scope>
    <source>
        <strain evidence="2 3">Es01</strain>
    </source>
</reference>
<keyword evidence="2" id="KW-0560">Oxidoreductase</keyword>
<dbReference type="PANTHER" id="PTHR30543">
    <property type="entry name" value="CHROMATE REDUCTASE"/>
    <property type="match status" value="1"/>
</dbReference>
<dbReference type="InterPro" id="IPR005025">
    <property type="entry name" value="FMN_Rdtase-like_dom"/>
</dbReference>
<dbReference type="Pfam" id="PF03358">
    <property type="entry name" value="FMN_red"/>
    <property type="match status" value="1"/>
</dbReference>
<feature type="domain" description="NADPH-dependent FMN reductase-like" evidence="1">
    <location>
        <begin position="5"/>
        <end position="154"/>
    </location>
</feature>
<organism evidence="2 3">
    <name type="scientific">Nicoliella lavandulae</name>
    <dbReference type="NCBI Taxonomy" id="3082954"/>
    <lineage>
        <taxon>Bacteria</taxon>
        <taxon>Bacillati</taxon>
        <taxon>Bacillota</taxon>
        <taxon>Bacilli</taxon>
        <taxon>Lactobacillales</taxon>
        <taxon>Lactobacillaceae</taxon>
        <taxon>Nicoliella</taxon>
    </lineage>
</organism>
<evidence type="ECO:0000313" key="2">
    <source>
        <dbReference type="EMBL" id="MEJ6400939.1"/>
    </source>
</evidence>
<dbReference type="EC" id="1.-.-.-" evidence="2"/>
<dbReference type="RefSeq" id="WP_339960789.1">
    <property type="nucleotide sequence ID" value="NZ_JAWMWH010000003.1"/>
</dbReference>
<proteinExistence type="predicted"/>
<dbReference type="InterPro" id="IPR029039">
    <property type="entry name" value="Flavoprotein-like_sf"/>
</dbReference>
<name>A0ABU8SM48_9LACO</name>
<keyword evidence="3" id="KW-1185">Reference proteome</keyword>
<sequence length="200" mass="22470">MSKTINIILCSSRENSLGANYFNYLKQNQASFVKETGTDLKFIKIGDYHLPFFYETIPPMNNSNRQLTSNEQAWIDDMRNASGYIFLTPEYNHSVPAVIKNALDYLAHEGDSKPAKLVSYSNNSRGGQFGANELAPILMKLGLIVLPNFAAIGNVDKNFSEDGSLLTDAPSKEYYIKKSDQIINEIAFYSKLLADHPYHN</sequence>
<dbReference type="SUPFAM" id="SSF52218">
    <property type="entry name" value="Flavoproteins"/>
    <property type="match status" value="1"/>
</dbReference>
<evidence type="ECO:0000313" key="3">
    <source>
        <dbReference type="Proteomes" id="UP001370590"/>
    </source>
</evidence>
<dbReference type="GO" id="GO:0016491">
    <property type="term" value="F:oxidoreductase activity"/>
    <property type="evidence" value="ECO:0007669"/>
    <property type="project" value="UniProtKB-KW"/>
</dbReference>
<dbReference type="PANTHER" id="PTHR30543:SF21">
    <property type="entry name" value="NAD(P)H-DEPENDENT FMN REDUCTASE LOT6"/>
    <property type="match status" value="1"/>
</dbReference>
<protein>
    <submittedName>
        <fullName evidence="2">NAD(P)H-dependent oxidoreductase</fullName>
        <ecNumber evidence="2">1.-.-.-</ecNumber>
    </submittedName>
</protein>
<dbReference type="InterPro" id="IPR050712">
    <property type="entry name" value="NAD(P)H-dep_reductase"/>
</dbReference>
<gene>
    <name evidence="2" type="ORF">R4146_07255</name>
</gene>
<evidence type="ECO:0000259" key="1">
    <source>
        <dbReference type="Pfam" id="PF03358"/>
    </source>
</evidence>
<comment type="caution">
    <text evidence="2">The sequence shown here is derived from an EMBL/GenBank/DDBJ whole genome shotgun (WGS) entry which is preliminary data.</text>
</comment>
<dbReference type="Proteomes" id="UP001370590">
    <property type="component" value="Unassembled WGS sequence"/>
</dbReference>
<dbReference type="EMBL" id="JAWMWH010000003">
    <property type="protein sequence ID" value="MEJ6400939.1"/>
    <property type="molecule type" value="Genomic_DNA"/>
</dbReference>
<accession>A0ABU8SM48</accession>
<dbReference type="Gene3D" id="3.40.50.360">
    <property type="match status" value="1"/>
</dbReference>